<organism evidence="3 4">
    <name type="scientific">Phaeovulum vinaykumarii</name>
    <dbReference type="NCBI Taxonomy" id="407234"/>
    <lineage>
        <taxon>Bacteria</taxon>
        <taxon>Pseudomonadati</taxon>
        <taxon>Pseudomonadota</taxon>
        <taxon>Alphaproteobacteria</taxon>
        <taxon>Rhodobacterales</taxon>
        <taxon>Paracoccaceae</taxon>
        <taxon>Phaeovulum</taxon>
    </lineage>
</organism>
<evidence type="ECO:0000259" key="2">
    <source>
        <dbReference type="Pfam" id="PF00535"/>
    </source>
</evidence>
<reference evidence="4" key="1">
    <citation type="submission" date="2017-01" db="EMBL/GenBank/DDBJ databases">
        <authorList>
            <person name="Varghese N."/>
            <person name="Submissions S."/>
        </authorList>
    </citation>
    <scope>NUCLEOTIDE SEQUENCE [LARGE SCALE GENOMIC DNA]</scope>
    <source>
        <strain evidence="4">DSM 18714</strain>
    </source>
</reference>
<dbReference type="Gene3D" id="3.90.550.10">
    <property type="entry name" value="Spore Coat Polysaccharide Biosynthesis Protein SpsA, Chain A"/>
    <property type="match status" value="1"/>
</dbReference>
<dbReference type="InterPro" id="IPR029044">
    <property type="entry name" value="Nucleotide-diphossugar_trans"/>
</dbReference>
<gene>
    <name evidence="3" type="ORF">SAMN05421795_11512</name>
</gene>
<dbReference type="STRING" id="407234.SAMN05421795_11512"/>
<dbReference type="Proteomes" id="UP000186098">
    <property type="component" value="Unassembled WGS sequence"/>
</dbReference>
<evidence type="ECO:0000313" key="3">
    <source>
        <dbReference type="EMBL" id="SIS92758.1"/>
    </source>
</evidence>
<evidence type="ECO:0000256" key="1">
    <source>
        <dbReference type="ARBA" id="ARBA00038494"/>
    </source>
</evidence>
<name>A0A1N7N3A4_9RHOB</name>
<keyword evidence="4" id="KW-1185">Reference proteome</keyword>
<dbReference type="EMBL" id="FTOM01000015">
    <property type="protein sequence ID" value="SIS92758.1"/>
    <property type="molecule type" value="Genomic_DNA"/>
</dbReference>
<dbReference type="SUPFAM" id="SSF53448">
    <property type="entry name" value="Nucleotide-diphospho-sugar transferases"/>
    <property type="match status" value="1"/>
</dbReference>
<dbReference type="RefSeq" id="WP_083947810.1">
    <property type="nucleotide sequence ID" value="NZ_FTOM01000015.1"/>
</dbReference>
<proteinExistence type="inferred from homology"/>
<dbReference type="PANTHER" id="PTHR43630:SF2">
    <property type="entry name" value="GLYCOSYLTRANSFERASE"/>
    <property type="match status" value="1"/>
</dbReference>
<protein>
    <submittedName>
        <fullName evidence="3">Glycosyltransferase involved in cell wall bisynthesis</fullName>
    </submittedName>
</protein>
<dbReference type="Pfam" id="PF00535">
    <property type="entry name" value="Glycos_transf_2"/>
    <property type="match status" value="1"/>
</dbReference>
<sequence length="305" mass="34849">MPQSLTALILTFNEEMHIERCIRSLEGVAERICIVDSHSTDRTVEIARSLGAEVLLNPWCGHAAQFQWGLDTAGITSDWTLRIDADEFLDTGLRAALRAWLAAPEPGVNGLYLRRQIVFLGRPIRHGFFYPLHILRLWRSGEGRMEQRLMDEHIVLDSPRTRVLEGGDLVDHNLNDLSWWIAKHDKYAGLEVAARLAAAEGHRTSDEKLTGSAARKRWIKEKVYTRLPVTLRSGLYFFYRYVIGRGFLDGKEGFFFHVLQGFWYRTLVEAKLLELQQQAQAEGLSPYALLQRRGVFEQTSVAPKT</sequence>
<feature type="domain" description="Glycosyltransferase 2-like" evidence="2">
    <location>
        <begin position="8"/>
        <end position="114"/>
    </location>
</feature>
<dbReference type="CDD" id="cd02511">
    <property type="entry name" value="Beta4Glucosyltransferase"/>
    <property type="match status" value="1"/>
</dbReference>
<dbReference type="GO" id="GO:0016740">
    <property type="term" value="F:transferase activity"/>
    <property type="evidence" value="ECO:0007669"/>
    <property type="project" value="UniProtKB-KW"/>
</dbReference>
<evidence type="ECO:0000313" key="4">
    <source>
        <dbReference type="Proteomes" id="UP000186098"/>
    </source>
</evidence>
<dbReference type="PANTHER" id="PTHR43630">
    <property type="entry name" value="POLY-BETA-1,6-N-ACETYL-D-GLUCOSAMINE SYNTHASE"/>
    <property type="match status" value="1"/>
</dbReference>
<keyword evidence="3" id="KW-0808">Transferase</keyword>
<dbReference type="AlphaFoldDB" id="A0A1N7N3A4"/>
<accession>A0A1N7N3A4</accession>
<comment type="similarity">
    <text evidence="1">Belongs to the glycosyltransferase 2 family. WaaE/KdtX subfamily.</text>
</comment>
<dbReference type="InterPro" id="IPR001173">
    <property type="entry name" value="Glyco_trans_2-like"/>
</dbReference>